<protein>
    <recommendedName>
        <fullName evidence="4">Protein kinase domain-containing protein</fullName>
    </recommendedName>
</protein>
<keyword evidence="3" id="KW-1185">Reference proteome</keyword>
<evidence type="ECO:0008006" key="4">
    <source>
        <dbReference type="Google" id="ProtNLM"/>
    </source>
</evidence>
<sequence length="149" mass="15947">MLEYDPADRISLAAAIQHPFFLNLPANQRLSYAPYSGYSQTSGRGHSHGNSNSNNHGQNNTFNNHQNQQTGGHPTGVIAPGNDNSSSSGSNSAGGPDGQIRARHPHGNNNNDQTGYDLNQVGSIILGGSSRVGPRRKESRRDSDLETVR</sequence>
<name>A0A448WRS1_9PLAT</name>
<proteinExistence type="predicted"/>
<dbReference type="OrthoDB" id="283111at2759"/>
<comment type="caution">
    <text evidence="2">The sequence shown here is derived from an EMBL/GenBank/DDBJ whole genome shotgun (WGS) entry which is preliminary data.</text>
</comment>
<evidence type="ECO:0000313" key="2">
    <source>
        <dbReference type="EMBL" id="VEL18605.1"/>
    </source>
</evidence>
<dbReference type="Proteomes" id="UP000784294">
    <property type="component" value="Unassembled WGS sequence"/>
</dbReference>
<feature type="compositionally biased region" description="Basic and acidic residues" evidence="1">
    <location>
        <begin position="135"/>
        <end position="149"/>
    </location>
</feature>
<dbReference type="EMBL" id="CAAALY010037739">
    <property type="protein sequence ID" value="VEL18605.1"/>
    <property type="molecule type" value="Genomic_DNA"/>
</dbReference>
<evidence type="ECO:0000256" key="1">
    <source>
        <dbReference type="SAM" id="MobiDB-lite"/>
    </source>
</evidence>
<gene>
    <name evidence="2" type="ORF">PXEA_LOCUS12045</name>
</gene>
<feature type="compositionally biased region" description="Polar residues" evidence="1">
    <location>
        <begin position="107"/>
        <end position="122"/>
    </location>
</feature>
<dbReference type="AlphaFoldDB" id="A0A448WRS1"/>
<feature type="region of interest" description="Disordered" evidence="1">
    <location>
        <begin position="35"/>
        <end position="149"/>
    </location>
</feature>
<accession>A0A448WRS1</accession>
<organism evidence="2 3">
    <name type="scientific">Protopolystoma xenopodis</name>
    <dbReference type="NCBI Taxonomy" id="117903"/>
    <lineage>
        <taxon>Eukaryota</taxon>
        <taxon>Metazoa</taxon>
        <taxon>Spiralia</taxon>
        <taxon>Lophotrochozoa</taxon>
        <taxon>Platyhelminthes</taxon>
        <taxon>Monogenea</taxon>
        <taxon>Polyopisthocotylea</taxon>
        <taxon>Polystomatidea</taxon>
        <taxon>Polystomatidae</taxon>
        <taxon>Protopolystoma</taxon>
    </lineage>
</organism>
<reference evidence="2" key="1">
    <citation type="submission" date="2018-11" db="EMBL/GenBank/DDBJ databases">
        <authorList>
            <consortium name="Pathogen Informatics"/>
        </authorList>
    </citation>
    <scope>NUCLEOTIDE SEQUENCE</scope>
</reference>
<evidence type="ECO:0000313" key="3">
    <source>
        <dbReference type="Proteomes" id="UP000784294"/>
    </source>
</evidence>
<feature type="compositionally biased region" description="Low complexity" evidence="1">
    <location>
        <begin position="41"/>
        <end position="72"/>
    </location>
</feature>
<feature type="compositionally biased region" description="Low complexity" evidence="1">
    <location>
        <begin position="79"/>
        <end position="94"/>
    </location>
</feature>